<feature type="compositionally biased region" description="Polar residues" evidence="1">
    <location>
        <begin position="1"/>
        <end position="14"/>
    </location>
</feature>
<organism evidence="2 3">
    <name type="scientific">[Myrmecia] bisecta</name>
    <dbReference type="NCBI Taxonomy" id="41462"/>
    <lineage>
        <taxon>Eukaryota</taxon>
        <taxon>Viridiplantae</taxon>
        <taxon>Chlorophyta</taxon>
        <taxon>core chlorophytes</taxon>
        <taxon>Trebouxiophyceae</taxon>
        <taxon>Trebouxiales</taxon>
        <taxon>Trebouxiaceae</taxon>
        <taxon>Myrmecia</taxon>
    </lineage>
</organism>
<sequence>MPLAPSSSMDAASTGTGGSARSEASFKGWAPALRAEPAAHAATPPGAFSFASQPVGPAPTLQATHSKALEAVPMADDAFLSNTDLDLALDLNFDSLDPSKWEEIKGTPAPADSSQQQLAQGLYGPNPTQFLSSHAQPGAAMAQDQHQLSLTPSLEPWGLNLGSRGSFEEFGVGESTYSAFSEGRAGVPPTSAGPCTGPCNFQMLFQREHDI</sequence>
<dbReference type="Proteomes" id="UP001489004">
    <property type="component" value="Unassembled WGS sequence"/>
</dbReference>
<evidence type="ECO:0000313" key="3">
    <source>
        <dbReference type="Proteomes" id="UP001489004"/>
    </source>
</evidence>
<keyword evidence="3" id="KW-1185">Reference proteome</keyword>
<reference evidence="2 3" key="1">
    <citation type="journal article" date="2024" name="Nat. Commun.">
        <title>Phylogenomics reveals the evolutionary origins of lichenization in chlorophyte algae.</title>
        <authorList>
            <person name="Puginier C."/>
            <person name="Libourel C."/>
            <person name="Otte J."/>
            <person name="Skaloud P."/>
            <person name="Haon M."/>
            <person name="Grisel S."/>
            <person name="Petersen M."/>
            <person name="Berrin J.G."/>
            <person name="Delaux P.M."/>
            <person name="Dal Grande F."/>
            <person name="Keller J."/>
        </authorList>
    </citation>
    <scope>NUCLEOTIDE SEQUENCE [LARGE SCALE GENOMIC DNA]</scope>
    <source>
        <strain evidence="2 3">SAG 2043</strain>
    </source>
</reference>
<name>A0AAW1PJS4_9CHLO</name>
<protein>
    <submittedName>
        <fullName evidence="2">Uncharacterized protein</fullName>
    </submittedName>
</protein>
<evidence type="ECO:0000313" key="2">
    <source>
        <dbReference type="EMBL" id="KAK9809859.1"/>
    </source>
</evidence>
<feature type="region of interest" description="Disordered" evidence="1">
    <location>
        <begin position="1"/>
        <end position="25"/>
    </location>
</feature>
<dbReference type="EMBL" id="JALJOR010000010">
    <property type="protein sequence ID" value="KAK9809859.1"/>
    <property type="molecule type" value="Genomic_DNA"/>
</dbReference>
<gene>
    <name evidence="2" type="ORF">WJX72_000465</name>
</gene>
<evidence type="ECO:0000256" key="1">
    <source>
        <dbReference type="SAM" id="MobiDB-lite"/>
    </source>
</evidence>
<proteinExistence type="predicted"/>
<accession>A0AAW1PJS4</accession>
<dbReference type="AlphaFoldDB" id="A0AAW1PJS4"/>
<comment type="caution">
    <text evidence="2">The sequence shown here is derived from an EMBL/GenBank/DDBJ whole genome shotgun (WGS) entry which is preliminary data.</text>
</comment>